<organism evidence="7 8">
    <name type="scientific">Geomonas subterranea</name>
    <dbReference type="NCBI Taxonomy" id="2847989"/>
    <lineage>
        <taxon>Bacteria</taxon>
        <taxon>Pseudomonadati</taxon>
        <taxon>Thermodesulfobacteriota</taxon>
        <taxon>Desulfuromonadia</taxon>
        <taxon>Geobacterales</taxon>
        <taxon>Geobacteraceae</taxon>
        <taxon>Geomonas</taxon>
    </lineage>
</organism>
<dbReference type="Proteomes" id="UP000683559">
    <property type="component" value="Chromosome"/>
</dbReference>
<feature type="compositionally biased region" description="Low complexity" evidence="5">
    <location>
        <begin position="580"/>
        <end position="596"/>
    </location>
</feature>
<dbReference type="InterPro" id="IPR051310">
    <property type="entry name" value="MCP_chemotaxis"/>
</dbReference>
<gene>
    <name evidence="7" type="ORF">KP001_03865</name>
</gene>
<feature type="coiled-coil region" evidence="4">
    <location>
        <begin position="760"/>
        <end position="787"/>
    </location>
</feature>
<proteinExistence type="inferred from homology"/>
<dbReference type="Pfam" id="PF13188">
    <property type="entry name" value="PAS_8"/>
    <property type="match status" value="1"/>
</dbReference>
<keyword evidence="4" id="KW-0175">Coiled coil</keyword>
<keyword evidence="1" id="KW-0145">Chemotaxis</keyword>
<evidence type="ECO:0000256" key="1">
    <source>
        <dbReference type="ARBA" id="ARBA00022500"/>
    </source>
</evidence>
<comment type="similarity">
    <text evidence="2">Belongs to the methyl-accepting chemotaxis (MCP) protein family.</text>
</comment>
<evidence type="ECO:0000256" key="2">
    <source>
        <dbReference type="ARBA" id="ARBA00029447"/>
    </source>
</evidence>
<dbReference type="PROSITE" id="PS50111">
    <property type="entry name" value="CHEMOTAXIS_TRANSDUC_2"/>
    <property type="match status" value="1"/>
</dbReference>
<evidence type="ECO:0000313" key="8">
    <source>
        <dbReference type="Proteomes" id="UP000683559"/>
    </source>
</evidence>
<keyword evidence="3" id="KW-0807">Transducer</keyword>
<keyword evidence="8" id="KW-1185">Reference proteome</keyword>
<name>A0ABX8LI18_9BACT</name>
<accession>A0ABX8LI18</accession>
<evidence type="ECO:0000256" key="3">
    <source>
        <dbReference type="PROSITE-ProRule" id="PRU00284"/>
    </source>
</evidence>
<evidence type="ECO:0000256" key="5">
    <source>
        <dbReference type="SAM" id="MobiDB-lite"/>
    </source>
</evidence>
<dbReference type="PANTHER" id="PTHR43531:SF11">
    <property type="entry name" value="METHYL-ACCEPTING CHEMOTAXIS PROTEIN 3"/>
    <property type="match status" value="1"/>
</dbReference>
<dbReference type="Pfam" id="PF00015">
    <property type="entry name" value="MCPsignal"/>
    <property type="match status" value="1"/>
</dbReference>
<evidence type="ECO:0000259" key="6">
    <source>
        <dbReference type="PROSITE" id="PS50111"/>
    </source>
</evidence>
<dbReference type="EMBL" id="CP077683">
    <property type="protein sequence ID" value="QXE91686.1"/>
    <property type="molecule type" value="Genomic_DNA"/>
</dbReference>
<protein>
    <submittedName>
        <fullName evidence="7">Chemotaxis protein</fullName>
    </submittedName>
</protein>
<evidence type="ECO:0000313" key="7">
    <source>
        <dbReference type="EMBL" id="QXE91686.1"/>
    </source>
</evidence>
<sequence>METMTLKVKVMVAFIAAAVLGVAGSLAAVRGSTSGASGACAVAFVLTLVLGGYMARAVEAERERLVEENTRTAAAMTREFEGERDRLMEKNTQTVETVTRDFEQERDRLVEKNDWFRAIIDAVPFPVHVTDNDMNWTFMNKPFETLLIREGRIKDRDSAVGHACSNAAANICNNEGCGIKQLHKGVNESFFTWCGSECKQDTAYLVNRNGERIGYVETVTDLTAIIRNRDYTQAEVERMAGNLTKLALGNLDLDLKVADADQHTEVARDNFVKINDSLSRVKDAVGAMIVDTETLVNAALAGNFQTRSDASKHQGEYRAIVDGVNRTLDVVVQKNDWYEAIIDAVPFPIHVTDNDMNWTFLNKPFEALLVKEGRIRDRVTALGLPCSNAAANICNTEGCGIKQLHRGVPESYFDWCGSGCKQDTTYLMNRKGEKIGYVEVVQDLTAIIRNRDYTKTEIERMAVNLHLLSQGDLDLDFAIAQPDQHTRDTHSDFMRINDSLKSVKLAMDGVIGITKEIADGNLSVEVTPRSEKDELLKDLAAMVRKLSDVVLDVKQAADNVTLGSKELAENAENTSQGATEQAASAEQASSSMEEMSANIRQTADNAMQTEKIAVKSAADAQEGGKAVAGTLAAMKEIAGKISIVEEIARQTNMLALNAAIEAARAGEHGKGFAVVAAEVRKLAERSQKAAGEISTLSTSSVEIAEKAEALLGEILPNIQRTAELVQEISAASKEQDGGAQQINQAIQVLDQVIQKNATVAEEMASTAEELSSQAAQLQNTVSFFQVRDSGVPAGRASEGGKRQGRRDAAPMTYAGTAAKGTTTSRSTQAAIDKGVALRLDHNDFERF</sequence>
<dbReference type="PANTHER" id="PTHR43531">
    <property type="entry name" value="PROTEIN ICFG"/>
    <property type="match status" value="1"/>
</dbReference>
<dbReference type="InterPro" id="IPR004089">
    <property type="entry name" value="MCPsignal_dom"/>
</dbReference>
<reference evidence="7 8" key="1">
    <citation type="submission" date="2021-06" db="EMBL/GenBank/DDBJ databases">
        <title>Gemonas diversity in paddy soil.</title>
        <authorList>
            <person name="Liu G."/>
        </authorList>
    </citation>
    <scope>NUCLEOTIDE SEQUENCE [LARGE SCALE GENOMIC DNA]</scope>
    <source>
        <strain evidence="7 8">RG2</strain>
    </source>
</reference>
<evidence type="ECO:0000256" key="4">
    <source>
        <dbReference type="SAM" id="Coils"/>
    </source>
</evidence>
<feature type="region of interest" description="Disordered" evidence="5">
    <location>
        <begin position="565"/>
        <end position="596"/>
    </location>
</feature>
<dbReference type="SMART" id="SM00283">
    <property type="entry name" value="MA"/>
    <property type="match status" value="1"/>
</dbReference>
<dbReference type="InterPro" id="IPR000014">
    <property type="entry name" value="PAS"/>
</dbReference>
<feature type="domain" description="Methyl-accepting transducer" evidence="6">
    <location>
        <begin position="556"/>
        <end position="771"/>
    </location>
</feature>